<proteinExistence type="predicted"/>
<sequence length="168" mass="19544">MIFNHLDTSFRDRLSGLYSEEYFVQVFYREWHRMLRERDALSVVIIHPHLNTNREDDKLAFKLVSESVKRSTKRSTDLVCRFHTNEIAIGLFNLDEGGTEKVLSRIFEDIEESLENFTYPIDLSIGALNVLPSNGADLEDVFERTEKLADAAELEGKNAYKLEYLKLH</sequence>
<comment type="caution">
    <text evidence="2">The sequence shown here is derived from an EMBL/GenBank/DDBJ whole genome shotgun (WGS) entry which is preliminary data.</text>
</comment>
<dbReference type="InterPro" id="IPR000160">
    <property type="entry name" value="GGDEF_dom"/>
</dbReference>
<evidence type="ECO:0000259" key="1">
    <source>
        <dbReference type="PROSITE" id="PS50887"/>
    </source>
</evidence>
<organism evidence="2 3">
    <name type="scientific">Psychrosphaera haliotis</name>
    <dbReference type="NCBI Taxonomy" id="555083"/>
    <lineage>
        <taxon>Bacteria</taxon>
        <taxon>Pseudomonadati</taxon>
        <taxon>Pseudomonadota</taxon>
        <taxon>Gammaproteobacteria</taxon>
        <taxon>Alteromonadales</taxon>
        <taxon>Pseudoalteromonadaceae</taxon>
        <taxon>Psychrosphaera</taxon>
    </lineage>
</organism>
<dbReference type="EMBL" id="WOCD01000001">
    <property type="protein sequence ID" value="MUH71531.1"/>
    <property type="molecule type" value="Genomic_DNA"/>
</dbReference>
<protein>
    <submittedName>
        <fullName evidence="2">Diguanylate cyclase</fullName>
    </submittedName>
</protein>
<dbReference type="OrthoDB" id="9180959at2"/>
<feature type="domain" description="GGDEF" evidence="1">
    <location>
        <begin position="41"/>
        <end position="165"/>
    </location>
</feature>
<dbReference type="RefSeq" id="WP_155694331.1">
    <property type="nucleotide sequence ID" value="NZ_WOCD01000001.1"/>
</dbReference>
<dbReference type="Pfam" id="PF00990">
    <property type="entry name" value="GGDEF"/>
    <property type="match status" value="1"/>
</dbReference>
<name>A0A6N8FAV9_9GAMM</name>
<gene>
    <name evidence="2" type="ORF">GNP35_02850</name>
</gene>
<dbReference type="AlphaFoldDB" id="A0A6N8FAV9"/>
<dbReference type="SUPFAM" id="SSF55073">
    <property type="entry name" value="Nucleotide cyclase"/>
    <property type="match status" value="1"/>
</dbReference>
<dbReference type="SMART" id="SM00267">
    <property type="entry name" value="GGDEF"/>
    <property type="match status" value="1"/>
</dbReference>
<dbReference type="InterPro" id="IPR043128">
    <property type="entry name" value="Rev_trsase/Diguanyl_cyclase"/>
</dbReference>
<keyword evidence="3" id="KW-1185">Reference proteome</keyword>
<dbReference type="InterPro" id="IPR029787">
    <property type="entry name" value="Nucleotide_cyclase"/>
</dbReference>
<dbReference type="Gene3D" id="3.30.70.270">
    <property type="match status" value="1"/>
</dbReference>
<dbReference type="Proteomes" id="UP000439994">
    <property type="component" value="Unassembled WGS sequence"/>
</dbReference>
<evidence type="ECO:0000313" key="2">
    <source>
        <dbReference type="EMBL" id="MUH71531.1"/>
    </source>
</evidence>
<dbReference type="PROSITE" id="PS50887">
    <property type="entry name" value="GGDEF"/>
    <property type="match status" value="1"/>
</dbReference>
<accession>A0A6N8FAV9</accession>
<reference evidence="2 3" key="1">
    <citation type="submission" date="2019-11" db="EMBL/GenBank/DDBJ databases">
        <title>P. haliotis isolates from Z. marina roots.</title>
        <authorList>
            <person name="Cohen M."/>
            <person name="Jospin G."/>
            <person name="Eisen J.A."/>
            <person name="Coil D.A."/>
        </authorList>
    </citation>
    <scope>NUCLEOTIDE SEQUENCE [LARGE SCALE GENOMIC DNA]</scope>
    <source>
        <strain evidence="2 3">UCD-MCMsp1aY</strain>
    </source>
</reference>
<evidence type="ECO:0000313" key="3">
    <source>
        <dbReference type="Proteomes" id="UP000439994"/>
    </source>
</evidence>